<feature type="modified residue" description="N6-(pyridoxal phosphate)lysine" evidence="14">
    <location>
        <position position="79"/>
    </location>
</feature>
<evidence type="ECO:0000313" key="17">
    <source>
        <dbReference type="EMBL" id="TQV76361.1"/>
    </source>
</evidence>
<evidence type="ECO:0000256" key="4">
    <source>
        <dbReference type="ARBA" id="ARBA00012681"/>
    </source>
</evidence>
<dbReference type="FunFam" id="3.40.50.1100:FF:000006">
    <property type="entry name" value="Cysteine synthase"/>
    <property type="match status" value="1"/>
</dbReference>
<evidence type="ECO:0000256" key="11">
    <source>
        <dbReference type="ARBA" id="ARBA00033075"/>
    </source>
</evidence>
<evidence type="ECO:0000256" key="10">
    <source>
        <dbReference type="ARBA" id="ARBA00030296"/>
    </source>
</evidence>
<evidence type="ECO:0000256" key="9">
    <source>
        <dbReference type="ARBA" id="ARBA00023192"/>
    </source>
</evidence>
<evidence type="ECO:0000256" key="6">
    <source>
        <dbReference type="ARBA" id="ARBA00022605"/>
    </source>
</evidence>
<feature type="binding site" evidence="13">
    <location>
        <position position="301"/>
    </location>
    <ligand>
        <name>pyridoxal 5'-phosphate</name>
        <dbReference type="ChEBI" id="CHEBI:597326"/>
    </ligand>
</feature>
<feature type="region of interest" description="Disordered" evidence="15">
    <location>
        <begin position="1"/>
        <end position="28"/>
    </location>
</feature>
<dbReference type="NCBIfam" id="TIGR01139">
    <property type="entry name" value="cysK"/>
    <property type="match status" value="1"/>
</dbReference>
<comment type="cofactor">
    <cofactor evidence="1 13">
        <name>pyridoxal 5'-phosphate</name>
        <dbReference type="ChEBI" id="CHEBI:597326"/>
    </cofactor>
</comment>
<dbReference type="OrthoDB" id="9805733at2"/>
<dbReference type="FunFam" id="3.40.50.1100:FF:000002">
    <property type="entry name" value="Cysteine synthase"/>
    <property type="match status" value="1"/>
</dbReference>
<reference evidence="17 18" key="1">
    <citation type="submission" date="2019-06" db="EMBL/GenBank/DDBJ databases">
        <title>Whole genome sequence for Rhodospirillaceae sp. R148.</title>
        <authorList>
            <person name="Wang G."/>
        </authorList>
    </citation>
    <scope>NUCLEOTIDE SEQUENCE [LARGE SCALE GENOMIC DNA]</scope>
    <source>
        <strain evidence="17 18">R148</strain>
    </source>
</reference>
<dbReference type="InterPro" id="IPR001926">
    <property type="entry name" value="TrpB-like_PALP"/>
</dbReference>
<evidence type="ECO:0000256" key="12">
    <source>
        <dbReference type="ARBA" id="ARBA00047931"/>
    </source>
</evidence>
<protein>
    <recommendedName>
        <fullName evidence="5">Cysteine synthase</fullName>
        <ecNumber evidence="4">2.5.1.47</ecNumber>
    </recommendedName>
    <alternativeName>
        <fullName evidence="10">O-acetylserine (thiol)-lyase</fullName>
    </alternativeName>
    <alternativeName>
        <fullName evidence="11">O-acetylserine sulfhydrylase</fullName>
    </alternativeName>
</protein>
<dbReference type="InterPro" id="IPR005856">
    <property type="entry name" value="Cys_synth"/>
</dbReference>
<feature type="binding site" evidence="13">
    <location>
        <begin position="213"/>
        <end position="217"/>
    </location>
    <ligand>
        <name>pyridoxal 5'-phosphate</name>
        <dbReference type="ChEBI" id="CHEBI:597326"/>
    </ligand>
</feature>
<evidence type="ECO:0000256" key="8">
    <source>
        <dbReference type="ARBA" id="ARBA00022898"/>
    </source>
</evidence>
<dbReference type="InterPro" id="IPR005859">
    <property type="entry name" value="CysK"/>
</dbReference>
<evidence type="ECO:0000256" key="14">
    <source>
        <dbReference type="PIRSR" id="PIRSR605856-51"/>
    </source>
</evidence>
<dbReference type="Gene3D" id="3.40.50.1100">
    <property type="match status" value="2"/>
</dbReference>
<organism evidence="17 18">
    <name type="scientific">Denitrobaculum tricleocarpae</name>
    <dbReference type="NCBI Taxonomy" id="2591009"/>
    <lineage>
        <taxon>Bacteria</taxon>
        <taxon>Pseudomonadati</taxon>
        <taxon>Pseudomonadota</taxon>
        <taxon>Alphaproteobacteria</taxon>
        <taxon>Rhodospirillales</taxon>
        <taxon>Rhodospirillaceae</taxon>
        <taxon>Denitrobaculum</taxon>
    </lineage>
</organism>
<evidence type="ECO:0000256" key="2">
    <source>
        <dbReference type="ARBA" id="ARBA00004962"/>
    </source>
</evidence>
<evidence type="ECO:0000256" key="3">
    <source>
        <dbReference type="ARBA" id="ARBA00007103"/>
    </source>
</evidence>
<keyword evidence="6" id="KW-0028">Amino-acid biosynthesis</keyword>
<evidence type="ECO:0000256" key="15">
    <source>
        <dbReference type="SAM" id="MobiDB-lite"/>
    </source>
</evidence>
<dbReference type="InterPro" id="IPR050214">
    <property type="entry name" value="Cys_Synth/Cystath_Beta-Synth"/>
</dbReference>
<comment type="catalytic activity">
    <reaction evidence="12">
        <text>O-acetyl-L-serine + hydrogen sulfide = L-cysteine + acetate</text>
        <dbReference type="Rhea" id="RHEA:14829"/>
        <dbReference type="ChEBI" id="CHEBI:29919"/>
        <dbReference type="ChEBI" id="CHEBI:30089"/>
        <dbReference type="ChEBI" id="CHEBI:35235"/>
        <dbReference type="ChEBI" id="CHEBI:58340"/>
        <dbReference type="EC" id="2.5.1.47"/>
    </reaction>
</comment>
<dbReference type="GO" id="GO:0016846">
    <property type="term" value="F:carbon-sulfur lyase activity"/>
    <property type="evidence" value="ECO:0007669"/>
    <property type="project" value="UniProtKB-ARBA"/>
</dbReference>
<name>A0A545TGV1_9PROT</name>
<dbReference type="Proteomes" id="UP000315252">
    <property type="component" value="Unassembled WGS sequence"/>
</dbReference>
<evidence type="ECO:0000259" key="16">
    <source>
        <dbReference type="Pfam" id="PF00291"/>
    </source>
</evidence>
<evidence type="ECO:0000256" key="7">
    <source>
        <dbReference type="ARBA" id="ARBA00022679"/>
    </source>
</evidence>
<dbReference type="SUPFAM" id="SSF53686">
    <property type="entry name" value="Tryptophan synthase beta subunit-like PLP-dependent enzymes"/>
    <property type="match status" value="1"/>
</dbReference>
<dbReference type="CDD" id="cd01561">
    <property type="entry name" value="CBS_like"/>
    <property type="match status" value="1"/>
</dbReference>
<dbReference type="AlphaFoldDB" id="A0A545TGV1"/>
<accession>A0A545TGV1</accession>
<feature type="domain" description="Tryptophan synthase beta chain-like PALP" evidence="16">
    <location>
        <begin position="40"/>
        <end position="328"/>
    </location>
</feature>
<keyword evidence="8 13" id="KW-0663">Pyridoxal phosphate</keyword>
<evidence type="ECO:0000313" key="18">
    <source>
        <dbReference type="Proteomes" id="UP000315252"/>
    </source>
</evidence>
<sequence>MTIRKSPLNAGLDAGTGNPAADDAAPEKTPEFRGRIYDNILQTIGATPLVRLSRLKAAHGAVAEIAGKCEFFNPLTSVKDRIGLSMIEALEKAGKIGPETTIIEPTSGNTGIALAFVCAAKGYRLILTMPETMSVERRKMLRFLGAELILTDGALGMRGAVSKAEQLLEELPDAVIPQQFKNPANPAIHLTATAEEIWHDTGGKVDVVVMGVGTGGTLSGVGRALKARNPDIRIVAVEPEDSPVLSGGQPGAHKIQGIGAGFVPDILDTSLIDEVLRIGNDTAFRTAREAAAIEGVPVGISSGAALAAALEVGVRPDMEGKLIVVILPSFAERYLSTDLFEGF</sequence>
<dbReference type="EMBL" id="VHSH01000008">
    <property type="protein sequence ID" value="TQV76361.1"/>
    <property type="molecule type" value="Genomic_DNA"/>
</dbReference>
<dbReference type="EC" id="2.5.1.47" evidence="4"/>
<dbReference type="RefSeq" id="WP_142898624.1">
    <property type="nucleotide sequence ID" value="NZ_ML660059.1"/>
</dbReference>
<feature type="binding site" evidence="13">
    <location>
        <position position="109"/>
    </location>
    <ligand>
        <name>pyridoxal 5'-phosphate</name>
        <dbReference type="ChEBI" id="CHEBI:597326"/>
    </ligand>
</feature>
<keyword evidence="18" id="KW-1185">Reference proteome</keyword>
<evidence type="ECO:0000256" key="1">
    <source>
        <dbReference type="ARBA" id="ARBA00001933"/>
    </source>
</evidence>
<dbReference type="PANTHER" id="PTHR10314">
    <property type="entry name" value="CYSTATHIONINE BETA-SYNTHASE"/>
    <property type="match status" value="1"/>
</dbReference>
<dbReference type="Pfam" id="PF00291">
    <property type="entry name" value="PALP"/>
    <property type="match status" value="1"/>
</dbReference>
<dbReference type="GO" id="GO:0004124">
    <property type="term" value="F:cysteine synthase activity"/>
    <property type="evidence" value="ECO:0007669"/>
    <property type="project" value="UniProtKB-EC"/>
</dbReference>
<gene>
    <name evidence="17" type="primary">cysK</name>
    <name evidence="17" type="ORF">FKG95_22295</name>
</gene>
<keyword evidence="7 17" id="KW-0808">Transferase</keyword>
<evidence type="ECO:0000256" key="13">
    <source>
        <dbReference type="PIRSR" id="PIRSR605856-50"/>
    </source>
</evidence>
<comment type="caution">
    <text evidence="17">The sequence shown here is derived from an EMBL/GenBank/DDBJ whole genome shotgun (WGS) entry which is preliminary data.</text>
</comment>
<proteinExistence type="inferred from homology"/>
<evidence type="ECO:0000256" key="5">
    <source>
        <dbReference type="ARBA" id="ARBA00019371"/>
    </source>
</evidence>
<comment type="similarity">
    <text evidence="3">Belongs to the cysteine synthase/cystathionine beta-synthase family.</text>
</comment>
<dbReference type="GO" id="GO:0006535">
    <property type="term" value="P:cysteine biosynthetic process from serine"/>
    <property type="evidence" value="ECO:0007669"/>
    <property type="project" value="InterPro"/>
</dbReference>
<dbReference type="NCBIfam" id="TIGR01136">
    <property type="entry name" value="cysKM"/>
    <property type="match status" value="1"/>
</dbReference>
<comment type="pathway">
    <text evidence="2">Amino-acid biosynthesis; L-cysteine biosynthesis; L-cysteine from L-serine: step 2/2.</text>
</comment>
<keyword evidence="9" id="KW-0198">Cysteine biosynthesis</keyword>
<dbReference type="InterPro" id="IPR036052">
    <property type="entry name" value="TrpB-like_PALP_sf"/>
</dbReference>